<organism evidence="5">
    <name type="scientific">Amphora coffeiformis</name>
    <dbReference type="NCBI Taxonomy" id="265554"/>
    <lineage>
        <taxon>Eukaryota</taxon>
        <taxon>Sar</taxon>
        <taxon>Stramenopiles</taxon>
        <taxon>Ochrophyta</taxon>
        <taxon>Bacillariophyta</taxon>
        <taxon>Bacillariophyceae</taxon>
        <taxon>Bacillariophycidae</taxon>
        <taxon>Thalassiophysales</taxon>
        <taxon>Catenulaceae</taxon>
        <taxon>Amphora</taxon>
    </lineage>
</organism>
<dbReference type="Gene3D" id="3.40.50.1820">
    <property type="entry name" value="alpha/beta hydrolase"/>
    <property type="match status" value="1"/>
</dbReference>
<evidence type="ECO:0000313" key="5">
    <source>
        <dbReference type="EMBL" id="CAE0406888.1"/>
    </source>
</evidence>
<feature type="compositionally biased region" description="Polar residues" evidence="3">
    <location>
        <begin position="68"/>
        <end position="78"/>
    </location>
</feature>
<dbReference type="AlphaFoldDB" id="A0A6S8J7H3"/>
<comment type="similarity">
    <text evidence="1">Belongs to the peptidase S33 family.</text>
</comment>
<feature type="region of interest" description="Disordered" evidence="3">
    <location>
        <begin position="68"/>
        <end position="163"/>
    </location>
</feature>
<gene>
    <name evidence="4" type="ORF">ACOF00016_LOCUS4714</name>
    <name evidence="5" type="ORF">ACOF00016_LOCUS4715</name>
</gene>
<name>A0A6S8J7H3_9STRA</name>
<dbReference type="GO" id="GO:0016787">
    <property type="term" value="F:hydrolase activity"/>
    <property type="evidence" value="ECO:0007669"/>
    <property type="project" value="UniProtKB-KW"/>
</dbReference>
<dbReference type="PANTHER" id="PTHR43248">
    <property type="entry name" value="2-SUCCINYL-6-HYDROXY-2,4-CYCLOHEXADIENE-1-CARBOXYLATE SYNTHASE"/>
    <property type="match status" value="1"/>
</dbReference>
<dbReference type="EMBL" id="HBIM01005534">
    <property type="protein sequence ID" value="CAE0406887.1"/>
    <property type="molecule type" value="Transcribed_RNA"/>
</dbReference>
<accession>A0A6S8J7H3</accession>
<evidence type="ECO:0008006" key="6">
    <source>
        <dbReference type="Google" id="ProtNLM"/>
    </source>
</evidence>
<sequence>MKVLSASRLRFLSCYTAFLASTTTTLRSRPHRAVYAQAFSQSSLSPLSKFRGTAVTSGSCSGSGSFPLALSSSNNNPAVNGEGRSEEGRTGWNHNKPRDESKFWNQTPESKEENLDPKRRKFQTGWLHNTKSREEIEKKKKQQNLAAATRGGGGSDSSGSSSTLFPARRMLELAMKQSARNHRIVHPVAFHACGDEAGVIAVSEHKITVPLSYDDDDTEKTTKKTIDVFFKIAEKVQSESHRAWLVSLNELSPQKRAAAYVENAGMKMADRMILYLQGGPGFGAPTPIVSLGFSKDGSWAGHAMSMGTYDRVVLMDQRGTGKSTTMTKQSLEKLFPDLFLLDSEQPPSSSSLEDFRYSKPEVYAKVKSAVDETVQYMSQFRADNIVQDAEVIRDALLLPAADESAVRPWGACLGQSFGGFCIMTYLSKVDNPPKIALLTGGIGPALFQAYDVYSSLWHRVKERSLLYYDMYPGDIVLVKKIVRRLEHEPQPLPSGGTLTARRLLQLGIALGGSPSSFASLHNLFQSAFLQGTEDDELPEFNRAFLKEIEMDQSYDDCPIYFWLHESIYADGPDFSPTQWAAQRSYDAIVAQDPSFDYRKTCALDSEEPVILFGEMTFPWMVEDFGELKGVGLSQVANEIANKADWPRLYDPAHMRAILESGKTKAAAAVYVDDMYVDFDCCRKLTTRGGPLEKVKVWISNDYQHSGLRDDGANIFKKIHGMATGKIRTPS</sequence>
<dbReference type="SUPFAM" id="SSF53474">
    <property type="entry name" value="alpha/beta-Hydrolases"/>
    <property type="match status" value="1"/>
</dbReference>
<evidence type="ECO:0000313" key="4">
    <source>
        <dbReference type="EMBL" id="CAE0406887.1"/>
    </source>
</evidence>
<dbReference type="EMBL" id="HBIM01005535">
    <property type="protein sequence ID" value="CAE0406888.1"/>
    <property type="molecule type" value="Transcribed_RNA"/>
</dbReference>
<evidence type="ECO:0000256" key="3">
    <source>
        <dbReference type="SAM" id="MobiDB-lite"/>
    </source>
</evidence>
<keyword evidence="2" id="KW-0378">Hydrolase</keyword>
<evidence type="ECO:0000256" key="2">
    <source>
        <dbReference type="ARBA" id="ARBA00022801"/>
    </source>
</evidence>
<dbReference type="InterPro" id="IPR029058">
    <property type="entry name" value="AB_hydrolase_fold"/>
</dbReference>
<evidence type="ECO:0000256" key="1">
    <source>
        <dbReference type="ARBA" id="ARBA00010088"/>
    </source>
</evidence>
<dbReference type="InterPro" id="IPR051601">
    <property type="entry name" value="Serine_prot/Carboxylest_S33"/>
</dbReference>
<protein>
    <recommendedName>
        <fullName evidence="6">AB hydrolase-1 domain-containing protein</fullName>
    </recommendedName>
</protein>
<dbReference type="PANTHER" id="PTHR43248:SF2">
    <property type="entry name" value="PROLYL AMINOPEPTIDASE"/>
    <property type="match status" value="1"/>
</dbReference>
<reference evidence="5" key="1">
    <citation type="submission" date="2021-01" db="EMBL/GenBank/DDBJ databases">
        <authorList>
            <person name="Corre E."/>
            <person name="Pelletier E."/>
            <person name="Niang G."/>
            <person name="Scheremetjew M."/>
            <person name="Finn R."/>
            <person name="Kale V."/>
            <person name="Holt S."/>
            <person name="Cochrane G."/>
            <person name="Meng A."/>
            <person name="Brown T."/>
            <person name="Cohen L."/>
        </authorList>
    </citation>
    <scope>NUCLEOTIDE SEQUENCE</scope>
    <source>
        <strain evidence="5">CCMP127</strain>
    </source>
</reference>
<proteinExistence type="inferred from homology"/>